<evidence type="ECO:0000256" key="2">
    <source>
        <dbReference type="ARBA" id="ARBA00023125"/>
    </source>
</evidence>
<dbReference type="EMBL" id="JAFBBK010000001">
    <property type="protein sequence ID" value="MBM7415475.1"/>
    <property type="molecule type" value="Genomic_DNA"/>
</dbReference>
<evidence type="ECO:0000313" key="6">
    <source>
        <dbReference type="Proteomes" id="UP000703038"/>
    </source>
</evidence>
<name>A0ABS2KV35_9NOCA</name>
<reference evidence="5 6" key="1">
    <citation type="submission" date="2021-01" db="EMBL/GenBank/DDBJ databases">
        <title>Genomics of switchgrass bacterial isolates.</title>
        <authorList>
            <person name="Shade A."/>
        </authorList>
    </citation>
    <scope>NUCLEOTIDE SEQUENCE [LARGE SCALE GENOMIC DNA]</scope>
    <source>
        <strain evidence="5 6">PvP111</strain>
    </source>
</reference>
<evidence type="ECO:0000256" key="1">
    <source>
        <dbReference type="ARBA" id="ARBA00023015"/>
    </source>
</evidence>
<dbReference type="Gene3D" id="1.10.10.60">
    <property type="entry name" value="Homeodomain-like"/>
    <property type="match status" value="1"/>
</dbReference>
<evidence type="ECO:0000256" key="3">
    <source>
        <dbReference type="ARBA" id="ARBA00023163"/>
    </source>
</evidence>
<dbReference type="PANTHER" id="PTHR47894:SF4">
    <property type="entry name" value="HTH-TYPE TRANSCRIPTIONAL REGULATOR GADX"/>
    <property type="match status" value="1"/>
</dbReference>
<dbReference type="Proteomes" id="UP000703038">
    <property type="component" value="Unassembled WGS sequence"/>
</dbReference>
<keyword evidence="2" id="KW-0238">DNA-binding</keyword>
<proteinExistence type="predicted"/>
<dbReference type="RefSeq" id="WP_307806244.1">
    <property type="nucleotide sequence ID" value="NZ_JAFBBK010000001.1"/>
</dbReference>
<dbReference type="PROSITE" id="PS01124">
    <property type="entry name" value="HTH_ARAC_FAMILY_2"/>
    <property type="match status" value="1"/>
</dbReference>
<evidence type="ECO:0000313" key="5">
    <source>
        <dbReference type="EMBL" id="MBM7415475.1"/>
    </source>
</evidence>
<comment type="caution">
    <text evidence="5">The sequence shown here is derived from an EMBL/GenBank/DDBJ whole genome shotgun (WGS) entry which is preliminary data.</text>
</comment>
<feature type="domain" description="HTH araC/xylS-type" evidence="4">
    <location>
        <begin position="221"/>
        <end position="319"/>
    </location>
</feature>
<protein>
    <submittedName>
        <fullName evidence="5">AraC-like DNA-binding protein</fullName>
    </submittedName>
</protein>
<keyword evidence="6" id="KW-1185">Reference proteome</keyword>
<dbReference type="InterPro" id="IPR032687">
    <property type="entry name" value="AraC-type_N"/>
</dbReference>
<keyword evidence="3" id="KW-0804">Transcription</keyword>
<dbReference type="SMART" id="SM00342">
    <property type="entry name" value="HTH_ARAC"/>
    <property type="match status" value="1"/>
</dbReference>
<gene>
    <name evidence="5" type="ORF">JOE42_002208</name>
</gene>
<dbReference type="Pfam" id="PF12833">
    <property type="entry name" value="HTH_18"/>
    <property type="match status" value="1"/>
</dbReference>
<dbReference type="PANTHER" id="PTHR47894">
    <property type="entry name" value="HTH-TYPE TRANSCRIPTIONAL REGULATOR GADX"/>
    <property type="match status" value="1"/>
</dbReference>
<dbReference type="InterPro" id="IPR009057">
    <property type="entry name" value="Homeodomain-like_sf"/>
</dbReference>
<dbReference type="InterPro" id="IPR018060">
    <property type="entry name" value="HTH_AraC"/>
</dbReference>
<accession>A0ABS2KV35</accession>
<sequence length="335" mass="36626">MIESLHGDAASLVVRVGLPLAVLDNDEILVRDTSIAALLELAAAELDCADFGLRVALEQNLDLLGPLALAVGNSETIGEALDCTSRYLFVHARGLSVAAVPDPYLVRGVIAYRYGYPPGVYATPQSVDMGLLFLHRAITDLAGGPYGLRSVEIPHAPVAHPERYESLFGVNAVRYRRSSALLRVPKHLAEQPISGRNRSAHELALRFLQQQPNNGTTTLTTQVKTYLRRTLGTIRPTLDATASEMSMAPRSLQRQLRAEGSSFGACLDETRRERAEHYLRTTRMPVGQVAAVIGLDSPASLSRYADRWWHTTPRRFRLIDPAALSAVRSPGISPM</sequence>
<dbReference type="SUPFAM" id="SSF46689">
    <property type="entry name" value="Homeodomain-like"/>
    <property type="match status" value="1"/>
</dbReference>
<dbReference type="Pfam" id="PF12625">
    <property type="entry name" value="Arabinose_bd"/>
    <property type="match status" value="1"/>
</dbReference>
<keyword evidence="1" id="KW-0805">Transcription regulation</keyword>
<evidence type="ECO:0000259" key="4">
    <source>
        <dbReference type="PROSITE" id="PS01124"/>
    </source>
</evidence>
<organism evidence="5 6">
    <name type="scientific">Rhodococcoides corynebacterioides</name>
    <dbReference type="NCBI Taxonomy" id="53972"/>
    <lineage>
        <taxon>Bacteria</taxon>
        <taxon>Bacillati</taxon>
        <taxon>Actinomycetota</taxon>
        <taxon>Actinomycetes</taxon>
        <taxon>Mycobacteriales</taxon>
        <taxon>Nocardiaceae</taxon>
        <taxon>Rhodococcoides</taxon>
    </lineage>
</organism>